<organism evidence="2 3">
    <name type="scientific">Funneliformis geosporum</name>
    <dbReference type="NCBI Taxonomy" id="1117311"/>
    <lineage>
        <taxon>Eukaryota</taxon>
        <taxon>Fungi</taxon>
        <taxon>Fungi incertae sedis</taxon>
        <taxon>Mucoromycota</taxon>
        <taxon>Glomeromycotina</taxon>
        <taxon>Glomeromycetes</taxon>
        <taxon>Glomerales</taxon>
        <taxon>Glomeraceae</taxon>
        <taxon>Funneliformis</taxon>
    </lineage>
</organism>
<dbReference type="Proteomes" id="UP001153678">
    <property type="component" value="Unassembled WGS sequence"/>
</dbReference>
<keyword evidence="1" id="KW-0812">Transmembrane</keyword>
<gene>
    <name evidence="2" type="ORF">FWILDA_LOCUS1014</name>
</gene>
<proteinExistence type="predicted"/>
<name>A0A9W4SC04_9GLOM</name>
<keyword evidence="1" id="KW-0472">Membrane</keyword>
<evidence type="ECO:0000313" key="3">
    <source>
        <dbReference type="Proteomes" id="UP001153678"/>
    </source>
</evidence>
<evidence type="ECO:0000256" key="1">
    <source>
        <dbReference type="SAM" id="Phobius"/>
    </source>
</evidence>
<dbReference type="EMBL" id="CAMKVN010000085">
    <property type="protein sequence ID" value="CAI2163329.1"/>
    <property type="molecule type" value="Genomic_DNA"/>
</dbReference>
<accession>A0A9W4SC04</accession>
<dbReference type="OrthoDB" id="2426607at2759"/>
<sequence length="244" mass="28461">MGFSSKKNKRNRLFNAIFLGLFLVEVIMCIIFVFILPMNKYFSTLLVIAISLSGIYTIISKRLLYFIAFCVVNSIQSITLIESSFMLIKYPNHLDLAIILRVNEEHLLKSIQDDDYIKRILFPNIIATLILQSVICSIIPKLKQITFDILDMERLSDKILLWFSLILLLLLLINTLYCHQNLDKIQKLHLALNPNLGEEYEYLNDLESDDDEGEHDETDEKVSEKLRHYRKTIKNALYDTVKLL</sequence>
<evidence type="ECO:0000313" key="2">
    <source>
        <dbReference type="EMBL" id="CAI2163329.1"/>
    </source>
</evidence>
<protein>
    <submittedName>
        <fullName evidence="2">6785_t:CDS:1</fullName>
    </submittedName>
</protein>
<reference evidence="2" key="1">
    <citation type="submission" date="2022-08" db="EMBL/GenBank/DDBJ databases">
        <authorList>
            <person name="Kallberg Y."/>
            <person name="Tangrot J."/>
            <person name="Rosling A."/>
        </authorList>
    </citation>
    <scope>NUCLEOTIDE SEQUENCE</scope>
    <source>
        <strain evidence="2">Wild A</strain>
    </source>
</reference>
<feature type="transmembrane region" description="Helical" evidence="1">
    <location>
        <begin position="12"/>
        <end position="35"/>
    </location>
</feature>
<feature type="transmembrane region" description="Helical" evidence="1">
    <location>
        <begin position="120"/>
        <end position="139"/>
    </location>
</feature>
<dbReference type="AlphaFoldDB" id="A0A9W4SC04"/>
<feature type="transmembrane region" description="Helical" evidence="1">
    <location>
        <begin position="159"/>
        <end position="177"/>
    </location>
</feature>
<keyword evidence="3" id="KW-1185">Reference proteome</keyword>
<feature type="transmembrane region" description="Helical" evidence="1">
    <location>
        <begin position="41"/>
        <end position="59"/>
    </location>
</feature>
<comment type="caution">
    <text evidence="2">The sequence shown here is derived from an EMBL/GenBank/DDBJ whole genome shotgun (WGS) entry which is preliminary data.</text>
</comment>
<keyword evidence="1" id="KW-1133">Transmembrane helix</keyword>